<accession>A0A381Y2Q0</accession>
<dbReference type="AlphaFoldDB" id="A0A381Y2Q0"/>
<name>A0A381Y2Q0_9ZZZZ</name>
<dbReference type="EMBL" id="UINC01017243">
    <property type="protein sequence ID" value="SVA71215.1"/>
    <property type="molecule type" value="Genomic_DNA"/>
</dbReference>
<evidence type="ECO:0000313" key="1">
    <source>
        <dbReference type="EMBL" id="SVA71215.1"/>
    </source>
</evidence>
<gene>
    <name evidence="1" type="ORF">METZ01_LOCUS124069</name>
</gene>
<reference evidence="1" key="1">
    <citation type="submission" date="2018-05" db="EMBL/GenBank/DDBJ databases">
        <authorList>
            <person name="Lanie J.A."/>
            <person name="Ng W.-L."/>
            <person name="Kazmierczak K.M."/>
            <person name="Andrzejewski T.M."/>
            <person name="Davidsen T.M."/>
            <person name="Wayne K.J."/>
            <person name="Tettelin H."/>
            <person name="Glass J.I."/>
            <person name="Rusch D."/>
            <person name="Podicherti R."/>
            <person name="Tsui H.-C.T."/>
            <person name="Winkler M.E."/>
        </authorList>
    </citation>
    <scope>NUCLEOTIDE SEQUENCE</scope>
</reference>
<proteinExistence type="predicted"/>
<sequence length="34" mass="3724">MQYIDTCLKLTPVPLPVSFCLNFAKGLILVGLQS</sequence>
<protein>
    <submittedName>
        <fullName evidence="1">Uncharacterized protein</fullName>
    </submittedName>
</protein>
<organism evidence="1">
    <name type="scientific">marine metagenome</name>
    <dbReference type="NCBI Taxonomy" id="408172"/>
    <lineage>
        <taxon>unclassified sequences</taxon>
        <taxon>metagenomes</taxon>
        <taxon>ecological metagenomes</taxon>
    </lineage>
</organism>